<gene>
    <name evidence="1" type="ORF">JV35_21235</name>
</gene>
<evidence type="ECO:0000313" key="2">
    <source>
        <dbReference type="Proteomes" id="UP000032869"/>
    </source>
</evidence>
<dbReference type="Proteomes" id="UP000032869">
    <property type="component" value="Unassembled WGS sequence"/>
</dbReference>
<keyword evidence="2" id="KW-1185">Reference proteome</keyword>
<accession>A0ABR4UTV5</accession>
<evidence type="ECO:0000313" key="1">
    <source>
        <dbReference type="EMBL" id="KFX10580.1"/>
    </source>
</evidence>
<comment type="caution">
    <text evidence="1">The sequence shown here is derived from an EMBL/GenBank/DDBJ whole genome shotgun (WGS) entry which is preliminary data.</text>
</comment>
<organism evidence="1 2">
    <name type="scientific">Pectobacterium betavasculorum</name>
    <dbReference type="NCBI Taxonomy" id="55207"/>
    <lineage>
        <taxon>Bacteria</taxon>
        <taxon>Pseudomonadati</taxon>
        <taxon>Pseudomonadota</taxon>
        <taxon>Gammaproteobacteria</taxon>
        <taxon>Enterobacterales</taxon>
        <taxon>Pectobacteriaceae</taxon>
        <taxon>Pectobacterium</taxon>
    </lineage>
</organism>
<evidence type="ECO:0008006" key="3">
    <source>
        <dbReference type="Google" id="ProtNLM"/>
    </source>
</evidence>
<reference evidence="1 2" key="1">
    <citation type="submission" date="2014-08" db="EMBL/GenBank/DDBJ databases">
        <title>Genome sequences of NCPPB Pectobacterium isolates.</title>
        <authorList>
            <person name="Glover R.H."/>
            <person name="Sapp M."/>
            <person name="Elphinstone J."/>
        </authorList>
    </citation>
    <scope>NUCLEOTIDE SEQUENCE [LARGE SCALE GENOMIC DNA]</scope>
    <source>
        <strain evidence="1 2">NCPPB 2793</strain>
    </source>
</reference>
<name>A0ABR4UTV5_9GAMM</name>
<proteinExistence type="predicted"/>
<protein>
    <recommendedName>
        <fullName evidence="3">Transposase</fullName>
    </recommendedName>
</protein>
<dbReference type="EMBL" id="JQHL01000044">
    <property type="protein sequence ID" value="KFX10580.1"/>
    <property type="molecule type" value="Genomic_DNA"/>
</dbReference>
<sequence>MITLLNLKKAKYPLKENQHPQQDMRKTNVANAPTNGLFILTTTISPPSIKELIGMVWIILRII</sequence>